<reference evidence="3" key="1">
    <citation type="journal article" date="2012" name="PLoS Genet.">
        <title>The genomes of the fungal plant pathogens Cladosporium fulvum and Dothistroma septosporum reveal adaptation to different hosts and lifestyles but also signatures of common ancestry.</title>
        <authorList>
            <person name="de Wit P.J.G.M."/>
            <person name="van der Burgt A."/>
            <person name="Oekmen B."/>
            <person name="Stergiopoulos I."/>
            <person name="Abd-Elsalam K.A."/>
            <person name="Aerts A.L."/>
            <person name="Bahkali A.H."/>
            <person name="Beenen H.G."/>
            <person name="Chettri P."/>
            <person name="Cox M.P."/>
            <person name="Datema E."/>
            <person name="de Vries R.P."/>
            <person name="Dhillon B."/>
            <person name="Ganley A.R."/>
            <person name="Griffiths S.A."/>
            <person name="Guo Y."/>
            <person name="Hamelin R.C."/>
            <person name="Henrissat B."/>
            <person name="Kabir M.S."/>
            <person name="Jashni M.K."/>
            <person name="Kema G."/>
            <person name="Klaubauf S."/>
            <person name="Lapidus A."/>
            <person name="Levasseur A."/>
            <person name="Lindquist E."/>
            <person name="Mehrabi R."/>
            <person name="Ohm R.A."/>
            <person name="Owen T.J."/>
            <person name="Salamov A."/>
            <person name="Schwelm A."/>
            <person name="Schijlen E."/>
            <person name="Sun H."/>
            <person name="van den Burg H.A."/>
            <person name="van Ham R.C.H.J."/>
            <person name="Zhang S."/>
            <person name="Goodwin S.B."/>
            <person name="Grigoriev I.V."/>
            <person name="Collemare J."/>
            <person name="Bradshaw R.E."/>
        </authorList>
    </citation>
    <scope>NUCLEOTIDE SEQUENCE [LARGE SCALE GENOMIC DNA]</scope>
    <source>
        <strain evidence="3">NZE10 / CBS 128990</strain>
    </source>
</reference>
<name>N1PPX3_DOTSN</name>
<gene>
    <name evidence="2" type="ORF">DOTSEDRAFT_61961</name>
</gene>
<organism evidence="2 3">
    <name type="scientific">Dothistroma septosporum (strain NZE10 / CBS 128990)</name>
    <name type="common">Red band needle blight fungus</name>
    <name type="synonym">Mycosphaerella pini</name>
    <dbReference type="NCBI Taxonomy" id="675120"/>
    <lineage>
        <taxon>Eukaryota</taxon>
        <taxon>Fungi</taxon>
        <taxon>Dikarya</taxon>
        <taxon>Ascomycota</taxon>
        <taxon>Pezizomycotina</taxon>
        <taxon>Dothideomycetes</taxon>
        <taxon>Dothideomycetidae</taxon>
        <taxon>Mycosphaerellales</taxon>
        <taxon>Mycosphaerellaceae</taxon>
        <taxon>Dothistroma</taxon>
    </lineage>
</organism>
<dbReference type="EMBL" id="KB446538">
    <property type="protein sequence ID" value="EME45437.1"/>
    <property type="molecule type" value="Genomic_DNA"/>
</dbReference>
<keyword evidence="3" id="KW-1185">Reference proteome</keyword>
<dbReference type="OrthoDB" id="3827811at2759"/>
<evidence type="ECO:0000313" key="3">
    <source>
        <dbReference type="Proteomes" id="UP000016933"/>
    </source>
</evidence>
<reference evidence="2 3" key="2">
    <citation type="journal article" date="2012" name="PLoS Pathog.">
        <title>Diverse lifestyles and strategies of plant pathogenesis encoded in the genomes of eighteen Dothideomycetes fungi.</title>
        <authorList>
            <person name="Ohm R.A."/>
            <person name="Feau N."/>
            <person name="Henrissat B."/>
            <person name="Schoch C.L."/>
            <person name="Horwitz B.A."/>
            <person name="Barry K.W."/>
            <person name="Condon B.J."/>
            <person name="Copeland A.C."/>
            <person name="Dhillon B."/>
            <person name="Glaser F."/>
            <person name="Hesse C.N."/>
            <person name="Kosti I."/>
            <person name="LaButti K."/>
            <person name="Lindquist E.A."/>
            <person name="Lucas S."/>
            <person name="Salamov A.A."/>
            <person name="Bradshaw R.E."/>
            <person name="Ciuffetti L."/>
            <person name="Hamelin R.C."/>
            <person name="Kema G.H.J."/>
            <person name="Lawrence C."/>
            <person name="Scott J.A."/>
            <person name="Spatafora J.W."/>
            <person name="Turgeon B.G."/>
            <person name="de Wit P.J.G.M."/>
            <person name="Zhong S."/>
            <person name="Goodwin S.B."/>
            <person name="Grigoriev I.V."/>
        </authorList>
    </citation>
    <scope>NUCLEOTIDE SEQUENCE [LARGE SCALE GENOMIC DNA]</scope>
    <source>
        <strain evidence="3">NZE10 / CBS 128990</strain>
    </source>
</reference>
<feature type="region of interest" description="Disordered" evidence="1">
    <location>
        <begin position="315"/>
        <end position="345"/>
    </location>
</feature>
<dbReference type="eggNOG" id="ENOG502SVNK">
    <property type="taxonomic scope" value="Eukaryota"/>
</dbReference>
<dbReference type="HOGENOM" id="CLU_045132_0_0_1"/>
<proteinExistence type="predicted"/>
<protein>
    <submittedName>
        <fullName evidence="2">Uncharacterized protein</fullName>
    </submittedName>
</protein>
<feature type="compositionally biased region" description="Basic and acidic residues" evidence="1">
    <location>
        <begin position="329"/>
        <end position="338"/>
    </location>
</feature>
<accession>N1PPX3</accession>
<evidence type="ECO:0000313" key="2">
    <source>
        <dbReference type="EMBL" id="EME45437.1"/>
    </source>
</evidence>
<dbReference type="AlphaFoldDB" id="N1PPX3"/>
<sequence>MQNRDTATNLAILFEPIMRALYRCRQNVSDPEVLRCLNAIITRFRYADLEVRPQLLFMALKFAARSRSLPAMKKYLAMIREYRLDLSSNVFRSIIAKFSIGHRGLGEIRNGRWKRQDLLQVLTGFADSAALPPERQFHLGAFLVREDWQYLHGWIAVLARCKASTLVWREWTLWKETKARTEPKQLLMKEGSEREMTSKDRGEHWFIEQITHSGDLERAWQLLSETSIPFSSLKMRIKDKLLDAPENCPAAAWTEDVSNEMVKKYDRELSRVEQALGVKWRPGLEDGGGDHVLMMSQEEALDKLGERRWRSDDEYGYPWEMDPGPIVPDNERGLHDAEESTSACS</sequence>
<dbReference type="OMA" id="DWQYLHG"/>
<evidence type="ECO:0000256" key="1">
    <source>
        <dbReference type="SAM" id="MobiDB-lite"/>
    </source>
</evidence>
<dbReference type="Proteomes" id="UP000016933">
    <property type="component" value="Unassembled WGS sequence"/>
</dbReference>